<protein>
    <submittedName>
        <fullName evidence="5">DUF814 domain-containing protein</fullName>
    </submittedName>
</protein>
<proteinExistence type="predicted"/>
<accession>A0A424YEL6</accession>
<feature type="domain" description="NFACT protein RNA binding" evidence="4">
    <location>
        <begin position="222"/>
        <end position="322"/>
    </location>
</feature>
<keyword evidence="1" id="KW-0547">Nucleotide-binding</keyword>
<evidence type="ECO:0000259" key="4">
    <source>
        <dbReference type="Pfam" id="PF18297"/>
    </source>
</evidence>
<keyword evidence="2" id="KW-0067">ATP-binding</keyword>
<feature type="domain" description="Thil AANH" evidence="3">
    <location>
        <begin position="3"/>
        <end position="139"/>
    </location>
</feature>
<evidence type="ECO:0000256" key="1">
    <source>
        <dbReference type="ARBA" id="ARBA00022741"/>
    </source>
</evidence>
<evidence type="ECO:0000313" key="5">
    <source>
        <dbReference type="EMBL" id="RQD75994.1"/>
    </source>
</evidence>
<dbReference type="AlphaFoldDB" id="A0A424YEL6"/>
<dbReference type="Pfam" id="PF18297">
    <property type="entry name" value="NFACT-R_2"/>
    <property type="match status" value="1"/>
</dbReference>
<dbReference type="Pfam" id="PF02568">
    <property type="entry name" value="ThiI"/>
    <property type="match status" value="1"/>
</dbReference>
<evidence type="ECO:0000259" key="3">
    <source>
        <dbReference type="Pfam" id="PF02568"/>
    </source>
</evidence>
<comment type="caution">
    <text evidence="5">The sequence shown here is derived from an EMBL/GenBank/DDBJ whole genome shotgun (WGS) entry which is preliminary data.</text>
</comment>
<dbReference type="InterPro" id="IPR014729">
    <property type="entry name" value="Rossmann-like_a/b/a_fold"/>
</dbReference>
<dbReference type="InterPro" id="IPR059101">
    <property type="entry name" value="NFACT-R_2"/>
</dbReference>
<dbReference type="Gene3D" id="3.40.50.620">
    <property type="entry name" value="HUPs"/>
    <property type="match status" value="1"/>
</dbReference>
<evidence type="ECO:0000313" key="6">
    <source>
        <dbReference type="Proteomes" id="UP000285138"/>
    </source>
</evidence>
<gene>
    <name evidence="5" type="ORF">D5R97_05190</name>
</gene>
<organism evidence="5 6">
    <name type="scientific">Candidatus Syntrophonatronum acetioxidans</name>
    <dbReference type="NCBI Taxonomy" id="1795816"/>
    <lineage>
        <taxon>Bacteria</taxon>
        <taxon>Bacillati</taxon>
        <taxon>Bacillota</taxon>
        <taxon>Clostridia</taxon>
        <taxon>Eubacteriales</taxon>
        <taxon>Syntrophomonadaceae</taxon>
        <taxon>Candidatus Syntrophonatronum</taxon>
    </lineage>
</organism>
<dbReference type="PANTHER" id="PTHR11933:SF6">
    <property type="entry name" value="THIL AANH DOMAIN-CONTAINING PROTEIN"/>
    <property type="match status" value="1"/>
</dbReference>
<evidence type="ECO:0000256" key="2">
    <source>
        <dbReference type="ARBA" id="ARBA00022840"/>
    </source>
</evidence>
<name>A0A424YEL6_9FIRM</name>
<dbReference type="GO" id="GO:0004810">
    <property type="term" value="F:CCA tRNA nucleotidyltransferase activity"/>
    <property type="evidence" value="ECO:0007669"/>
    <property type="project" value="InterPro"/>
</dbReference>
<dbReference type="SUPFAM" id="SSF52402">
    <property type="entry name" value="Adenine nucleotide alpha hydrolases-like"/>
    <property type="match status" value="1"/>
</dbReference>
<dbReference type="InterPro" id="IPR020536">
    <property type="entry name" value="ThiI_AANH"/>
</dbReference>
<dbReference type="Proteomes" id="UP000285138">
    <property type="component" value="Unassembled WGS sequence"/>
</dbReference>
<dbReference type="EMBL" id="QZAA01000132">
    <property type="protein sequence ID" value="RQD75994.1"/>
    <property type="molecule type" value="Genomic_DNA"/>
</dbReference>
<reference evidence="5 6" key="1">
    <citation type="submission" date="2018-08" db="EMBL/GenBank/DDBJ databases">
        <title>The metabolism and importance of syntrophic acetate oxidation coupled to methane or sulfide production in haloalkaline environments.</title>
        <authorList>
            <person name="Timmers P.H.A."/>
            <person name="Vavourakis C.D."/>
            <person name="Sorokin D.Y."/>
            <person name="Sinninghe Damste J.S."/>
            <person name="Muyzer G."/>
            <person name="Stams A.J.M."/>
            <person name="Plugge C.M."/>
        </authorList>
    </citation>
    <scope>NUCLEOTIDE SEQUENCE [LARGE SCALE GENOMIC DNA]</scope>
    <source>
        <strain evidence="5">MSAO_Bac1</strain>
    </source>
</reference>
<dbReference type="GO" id="GO:0005524">
    <property type="term" value="F:ATP binding"/>
    <property type="evidence" value="ECO:0007669"/>
    <property type="project" value="UniProtKB-KW"/>
</dbReference>
<sequence>MIKAVALFSGGLDSQLAVLLVRDQGVEVLGITFATPFFTPETAVKAARDLDVPLEIVDITEEHLEIVKNPRHGYGKNLNPCIDCHALMVKKAGEYMEKTGAHFIITGEVLGERPMSQNFKALRVVEKESGFEGLVLRPLSARLLPPTLPEEKGWIDREKLENIQGRSRKPQMALAEKYGLKEYPSPAGGCLLTVESFSNKLKDLIQHQEKASYSDLELLKIGRHFRLGEKVKIIVGRDHQENQKIFDLAEKGDFLLKASSIPGPTTLLRGEVKEEQLGLAASITARYSDASAPRVAVEIKEVTRDDEKEIRVNPLEDEEINKVRVN</sequence>
<dbReference type="PANTHER" id="PTHR11933">
    <property type="entry name" value="TRNA 5-METHYLAMINOMETHYL-2-THIOURIDYLATE -METHYLTRANSFERASE"/>
    <property type="match status" value="1"/>
</dbReference>